<dbReference type="RefSeq" id="WP_151968214.1">
    <property type="nucleotide sequence ID" value="NZ_AP019860.1"/>
</dbReference>
<evidence type="ECO:0000259" key="1">
    <source>
        <dbReference type="Pfam" id="PF13649"/>
    </source>
</evidence>
<dbReference type="OrthoDB" id="274372at2"/>
<dbReference type="EMBL" id="AP019860">
    <property type="protein sequence ID" value="BBM84035.1"/>
    <property type="molecule type" value="Genomic_DNA"/>
</dbReference>
<evidence type="ECO:0000313" key="2">
    <source>
        <dbReference type="EMBL" id="BBM84035.1"/>
    </source>
</evidence>
<organism evidence="2 3">
    <name type="scientific">Uabimicrobium amorphum</name>
    <dbReference type="NCBI Taxonomy" id="2596890"/>
    <lineage>
        <taxon>Bacteria</taxon>
        <taxon>Pseudomonadati</taxon>
        <taxon>Planctomycetota</taxon>
        <taxon>Candidatus Uabimicrobiia</taxon>
        <taxon>Candidatus Uabimicrobiales</taxon>
        <taxon>Candidatus Uabimicrobiaceae</taxon>
        <taxon>Candidatus Uabimicrobium</taxon>
    </lineage>
</organism>
<dbReference type="GO" id="GO:0032259">
    <property type="term" value="P:methylation"/>
    <property type="evidence" value="ECO:0007669"/>
    <property type="project" value="UniProtKB-KW"/>
</dbReference>
<keyword evidence="2" id="KW-0489">Methyltransferase</keyword>
<dbReference type="InterPro" id="IPR041698">
    <property type="entry name" value="Methyltransf_25"/>
</dbReference>
<dbReference type="Pfam" id="PF13649">
    <property type="entry name" value="Methyltransf_25"/>
    <property type="match status" value="1"/>
</dbReference>
<evidence type="ECO:0000313" key="3">
    <source>
        <dbReference type="Proteomes" id="UP000326354"/>
    </source>
</evidence>
<dbReference type="Gene3D" id="3.40.50.150">
    <property type="entry name" value="Vaccinia Virus protein VP39"/>
    <property type="match status" value="1"/>
</dbReference>
<accession>A0A5S9F2U2</accession>
<reference evidence="2 3" key="1">
    <citation type="submission" date="2019-08" db="EMBL/GenBank/DDBJ databases">
        <title>Complete genome sequence of Candidatus Uab amorphum.</title>
        <authorList>
            <person name="Shiratori T."/>
            <person name="Suzuki S."/>
            <person name="Kakizawa Y."/>
            <person name="Ishida K."/>
        </authorList>
    </citation>
    <scope>NUCLEOTIDE SEQUENCE [LARGE SCALE GENOMIC DNA]</scope>
    <source>
        <strain evidence="2 3">SRT547</strain>
    </source>
</reference>
<dbReference type="SUPFAM" id="SSF53335">
    <property type="entry name" value="S-adenosyl-L-methionine-dependent methyltransferases"/>
    <property type="match status" value="1"/>
</dbReference>
<gene>
    <name evidence="2" type="ORF">UABAM_02390</name>
</gene>
<dbReference type="InterPro" id="IPR029063">
    <property type="entry name" value="SAM-dependent_MTases_sf"/>
</dbReference>
<feature type="domain" description="Methyltransferase" evidence="1">
    <location>
        <begin position="37"/>
        <end position="123"/>
    </location>
</feature>
<dbReference type="AlphaFoldDB" id="A0A5S9F2U2"/>
<proteinExistence type="predicted"/>
<name>A0A5S9F2U2_UABAM</name>
<dbReference type="KEGG" id="uam:UABAM_02390"/>
<keyword evidence="2" id="KW-0808">Transferase</keyword>
<sequence length="255" mass="29619">MSFSKEWLSLRRDFDNRARNKCIEKCVAQYFTHPIHIMDIGTGTGNNVVYYQEKFEDSSWTLVDSDADLLDVCRKNLRQNIREMQHGSILDLDNFQGVDLITANAIFDLFSPEQFVSFAQKIHAYGVSLLATLNYKSMYFTPQAPQDKVYIEMYNQHMTRKQNFGCAMGERCTQKITDVLLDKLCYNVHMGKSDWIIDSSSPKMVKHILQFMFNALSEMTSDTTTLQNWVEDKQKMFQQKSVQLCISHSDIFAHP</sequence>
<dbReference type="GO" id="GO:0008168">
    <property type="term" value="F:methyltransferase activity"/>
    <property type="evidence" value="ECO:0007669"/>
    <property type="project" value="UniProtKB-KW"/>
</dbReference>
<protein>
    <submittedName>
        <fullName evidence="2">Trans-aconitate methyltransferase</fullName>
    </submittedName>
</protein>
<dbReference type="Proteomes" id="UP000326354">
    <property type="component" value="Chromosome"/>
</dbReference>
<keyword evidence="3" id="KW-1185">Reference proteome</keyword>